<dbReference type="InterPro" id="IPR036869">
    <property type="entry name" value="J_dom_sf"/>
</dbReference>
<evidence type="ECO:0000256" key="2">
    <source>
        <dbReference type="ARBA" id="ARBA00022692"/>
    </source>
</evidence>
<keyword evidence="2 6" id="KW-0812">Transmembrane</keyword>
<evidence type="ECO:0000256" key="5">
    <source>
        <dbReference type="ARBA" id="ARBA00038105"/>
    </source>
</evidence>
<comment type="similarity">
    <text evidence="5">Belongs to the TIM14 family.</text>
</comment>
<dbReference type="OrthoDB" id="9811070at2"/>
<dbReference type="EMBL" id="SNXY01000006">
    <property type="protein sequence ID" value="TDP86474.1"/>
    <property type="molecule type" value="Genomic_DNA"/>
</dbReference>
<dbReference type="RefSeq" id="WP_126537155.1">
    <property type="nucleotide sequence ID" value="NZ_BSPM01000008.1"/>
</dbReference>
<evidence type="ECO:0000313" key="8">
    <source>
        <dbReference type="EMBL" id="TDP86474.1"/>
    </source>
</evidence>
<evidence type="ECO:0000256" key="1">
    <source>
        <dbReference type="ARBA" id="ARBA00004167"/>
    </source>
</evidence>
<proteinExistence type="inferred from homology"/>
<dbReference type="Proteomes" id="UP000294547">
    <property type="component" value="Unassembled WGS sequence"/>
</dbReference>
<dbReference type="InterPro" id="IPR001623">
    <property type="entry name" value="DnaJ_domain"/>
</dbReference>
<feature type="domain" description="J" evidence="7">
    <location>
        <begin position="183"/>
        <end position="236"/>
    </location>
</feature>
<dbReference type="CDD" id="cd06257">
    <property type="entry name" value="DnaJ"/>
    <property type="match status" value="1"/>
</dbReference>
<protein>
    <submittedName>
        <fullName evidence="8">DnaJ-like protein</fullName>
    </submittedName>
</protein>
<keyword evidence="3 6" id="KW-1133">Transmembrane helix</keyword>
<comment type="subcellular location">
    <subcellularLocation>
        <location evidence="1">Membrane</location>
        <topology evidence="1">Single-pass membrane protein</topology>
    </subcellularLocation>
</comment>
<dbReference type="SMART" id="SM00271">
    <property type="entry name" value="DnaJ"/>
    <property type="match status" value="1"/>
</dbReference>
<dbReference type="GO" id="GO:0016020">
    <property type="term" value="C:membrane"/>
    <property type="evidence" value="ECO:0007669"/>
    <property type="project" value="UniProtKB-SubCell"/>
</dbReference>
<dbReference type="AlphaFoldDB" id="A0A4R6RJ92"/>
<evidence type="ECO:0000313" key="9">
    <source>
        <dbReference type="Proteomes" id="UP000294547"/>
    </source>
</evidence>
<feature type="transmembrane region" description="Helical" evidence="6">
    <location>
        <begin position="40"/>
        <end position="69"/>
    </location>
</feature>
<dbReference type="Pfam" id="PF00226">
    <property type="entry name" value="DnaJ"/>
    <property type="match status" value="1"/>
</dbReference>
<dbReference type="PROSITE" id="PS50076">
    <property type="entry name" value="DNAJ_2"/>
    <property type="match status" value="1"/>
</dbReference>
<evidence type="ECO:0000256" key="3">
    <source>
        <dbReference type="ARBA" id="ARBA00022989"/>
    </source>
</evidence>
<dbReference type="SUPFAM" id="SSF46565">
    <property type="entry name" value="Chaperone J-domain"/>
    <property type="match status" value="1"/>
</dbReference>
<dbReference type="PANTHER" id="PTHR12763">
    <property type="match status" value="1"/>
</dbReference>
<name>A0A4R6RJ92_9HYPH</name>
<dbReference type="FunFam" id="1.10.287.110:FF:000001">
    <property type="entry name" value="Import inner membrane translocase subunit tim14"/>
    <property type="match status" value="1"/>
</dbReference>
<dbReference type="PANTHER" id="PTHR12763:SF28">
    <property type="entry name" value="GEO10507P1-RELATED"/>
    <property type="match status" value="1"/>
</dbReference>
<keyword evidence="9" id="KW-1185">Reference proteome</keyword>
<reference evidence="8 9" key="1">
    <citation type="submission" date="2019-03" db="EMBL/GenBank/DDBJ databases">
        <title>Genomic Encyclopedia of Type Strains, Phase IV (KMG-IV): sequencing the most valuable type-strain genomes for metagenomic binning, comparative biology and taxonomic classification.</title>
        <authorList>
            <person name="Goeker M."/>
        </authorList>
    </citation>
    <scope>NUCLEOTIDE SEQUENCE [LARGE SCALE GENOMIC DNA]</scope>
    <source>
        <strain evidence="8 9">DSM 102969</strain>
    </source>
</reference>
<comment type="caution">
    <text evidence="8">The sequence shown here is derived from an EMBL/GenBank/DDBJ whole genome shotgun (WGS) entry which is preliminary data.</text>
</comment>
<evidence type="ECO:0000259" key="7">
    <source>
        <dbReference type="PROSITE" id="PS50076"/>
    </source>
</evidence>
<gene>
    <name evidence="8" type="ORF">EDD54_0349</name>
</gene>
<keyword evidence="4 6" id="KW-0472">Membrane</keyword>
<dbReference type="Gene3D" id="1.10.287.110">
    <property type="entry name" value="DnaJ domain"/>
    <property type="match status" value="1"/>
</dbReference>
<evidence type="ECO:0000256" key="6">
    <source>
        <dbReference type="SAM" id="Phobius"/>
    </source>
</evidence>
<sequence>MLQILTVISALIGAYGALRWFVNANPASMLAGGRQSLFLAGLGLAAVLAMTGRVGLGIPLAVVLFYLYGKGVFGSMVPRRKAASGAPRKSMVRSAALEMELDHRTGKMTGRVLAGTFEGRDLDSLDAAALQRLAFEISADPESRGLLEVYLDRRMPGWREHVKSDGAAGRRRPPNAGAMSEEEAYQILGLPQGAGEPEIRAAHRRLMKKVHPDTGGSNFLAARINEAKDRLLSKHR</sequence>
<evidence type="ECO:0000256" key="4">
    <source>
        <dbReference type="ARBA" id="ARBA00023136"/>
    </source>
</evidence>
<accession>A0A4R6RJ92</accession>
<organism evidence="8 9">
    <name type="scientific">Oharaeibacter diazotrophicus</name>
    <dbReference type="NCBI Taxonomy" id="1920512"/>
    <lineage>
        <taxon>Bacteria</taxon>
        <taxon>Pseudomonadati</taxon>
        <taxon>Pseudomonadota</taxon>
        <taxon>Alphaproteobacteria</taxon>
        <taxon>Hyphomicrobiales</taxon>
        <taxon>Pleomorphomonadaceae</taxon>
        <taxon>Oharaeibacter</taxon>
    </lineage>
</organism>